<dbReference type="EMBL" id="VSSQ01007462">
    <property type="protein sequence ID" value="MPM35993.1"/>
    <property type="molecule type" value="Genomic_DNA"/>
</dbReference>
<accession>A0A644ZB94</accession>
<comment type="caution">
    <text evidence="1">The sequence shown here is derived from an EMBL/GenBank/DDBJ whole genome shotgun (WGS) entry which is preliminary data.</text>
</comment>
<protein>
    <submittedName>
        <fullName evidence="1">Uncharacterized protein</fullName>
    </submittedName>
</protein>
<sequence>MGIVLLADRRFQRNRLLRNLDNLAHLLFGDAHLLGNLVRARVTAVFLHELAVDSDEFVDRFHHVHGNADGARLIRYGTGNRLTNPPGGVRGEFIALAVVELFHRFDEAEVAFLNQIEKQHAAPDVPLGNGNDEPEVRFRKLMLGVWVAVRHALGDFYFLGCG</sequence>
<evidence type="ECO:0000313" key="1">
    <source>
        <dbReference type="EMBL" id="MPM35993.1"/>
    </source>
</evidence>
<gene>
    <name evidence="1" type="ORF">SDC9_82588</name>
</gene>
<organism evidence="1">
    <name type="scientific">bioreactor metagenome</name>
    <dbReference type="NCBI Taxonomy" id="1076179"/>
    <lineage>
        <taxon>unclassified sequences</taxon>
        <taxon>metagenomes</taxon>
        <taxon>ecological metagenomes</taxon>
    </lineage>
</organism>
<dbReference type="AlphaFoldDB" id="A0A644ZB94"/>
<proteinExistence type="predicted"/>
<reference evidence="1" key="1">
    <citation type="submission" date="2019-08" db="EMBL/GenBank/DDBJ databases">
        <authorList>
            <person name="Kucharzyk K."/>
            <person name="Murdoch R.W."/>
            <person name="Higgins S."/>
            <person name="Loffler F."/>
        </authorList>
    </citation>
    <scope>NUCLEOTIDE SEQUENCE</scope>
</reference>
<name>A0A644ZB94_9ZZZZ</name>